<gene>
    <name evidence="2" type="ORF">F3Y22_tig00110597pilonHSYRG00695</name>
</gene>
<dbReference type="PANTHER" id="PTHR21495">
    <property type="entry name" value="NUCLEOPORIN-RELATED"/>
    <property type="match status" value="1"/>
</dbReference>
<dbReference type="InterPro" id="IPR004265">
    <property type="entry name" value="Dirigent"/>
</dbReference>
<keyword evidence="3" id="KW-1185">Reference proteome</keyword>
<protein>
    <recommendedName>
        <fullName evidence="1">Dirigent protein</fullName>
    </recommendedName>
</protein>
<dbReference type="GO" id="GO:0048046">
    <property type="term" value="C:apoplast"/>
    <property type="evidence" value="ECO:0007669"/>
    <property type="project" value="UniProtKB-SubCell"/>
</dbReference>
<organism evidence="2 3">
    <name type="scientific">Hibiscus syriacus</name>
    <name type="common">Rose of Sharon</name>
    <dbReference type="NCBI Taxonomy" id="106335"/>
    <lineage>
        <taxon>Eukaryota</taxon>
        <taxon>Viridiplantae</taxon>
        <taxon>Streptophyta</taxon>
        <taxon>Embryophyta</taxon>
        <taxon>Tracheophyta</taxon>
        <taxon>Spermatophyta</taxon>
        <taxon>Magnoliopsida</taxon>
        <taxon>eudicotyledons</taxon>
        <taxon>Gunneridae</taxon>
        <taxon>Pentapetalae</taxon>
        <taxon>rosids</taxon>
        <taxon>malvids</taxon>
        <taxon>Malvales</taxon>
        <taxon>Malvaceae</taxon>
        <taxon>Malvoideae</taxon>
        <taxon>Hibiscus</taxon>
    </lineage>
</organism>
<reference evidence="2" key="1">
    <citation type="submission" date="2019-09" db="EMBL/GenBank/DDBJ databases">
        <title>Draft genome information of white flower Hibiscus syriacus.</title>
        <authorList>
            <person name="Kim Y.-M."/>
        </authorList>
    </citation>
    <scope>NUCLEOTIDE SEQUENCE [LARGE SCALE GENOMIC DNA]</scope>
    <source>
        <strain evidence="2">YM2019G1</strain>
    </source>
</reference>
<dbReference type="EMBL" id="VEPZ02001044">
    <property type="protein sequence ID" value="KAE8698716.1"/>
    <property type="molecule type" value="Genomic_DNA"/>
</dbReference>
<comment type="subunit">
    <text evidence="1">Homodimer.</text>
</comment>
<comment type="caution">
    <text evidence="2">The sequence shown here is derived from an EMBL/GenBank/DDBJ whole genome shotgun (WGS) entry which is preliminary data.</text>
</comment>
<accession>A0A6A3A4C6</accession>
<comment type="function">
    <text evidence="1">Dirigent proteins impart stereoselectivity on the phenoxy radical-coupling reaction, yielding optically active lignans from two molecules of coniferyl alcohol in the biosynthesis of lignans, flavonolignans, and alkaloids and thus plays a central role in plant secondary metabolism.</text>
</comment>
<evidence type="ECO:0000313" key="3">
    <source>
        <dbReference type="Proteomes" id="UP000436088"/>
    </source>
</evidence>
<dbReference type="Proteomes" id="UP000436088">
    <property type="component" value="Unassembled WGS sequence"/>
</dbReference>
<name>A0A6A3A4C6_HIBSY</name>
<dbReference type="Pfam" id="PF03018">
    <property type="entry name" value="Dirigent"/>
    <property type="match status" value="1"/>
</dbReference>
<comment type="subcellular location">
    <subcellularLocation>
        <location evidence="1">Secreted</location>
        <location evidence="1">Extracellular space</location>
        <location evidence="1">Apoplast</location>
    </subcellularLocation>
</comment>
<keyword evidence="1" id="KW-0732">Signal</keyword>
<feature type="signal peptide" evidence="1">
    <location>
        <begin position="1"/>
        <end position="22"/>
    </location>
</feature>
<sequence>MLRKKLMERSLILAWILVLSSATAQTCCHGYYSDSVPYVPSPKEVTRLHFFLHDTPTGENTSAVLVARPNTTTFPDNAFMPLHLISGLHVANSTVARSANSVFSRNPITETRPELTVVGGRGKFRLEKGFAQLKTYSRSEGSNAVVQYNVTLFHH</sequence>
<evidence type="ECO:0000256" key="1">
    <source>
        <dbReference type="RuleBase" id="RU363099"/>
    </source>
</evidence>
<evidence type="ECO:0000313" key="2">
    <source>
        <dbReference type="EMBL" id="KAE8698716.1"/>
    </source>
</evidence>
<keyword evidence="1" id="KW-0052">Apoplast</keyword>
<proteinExistence type="inferred from homology"/>
<dbReference type="AlphaFoldDB" id="A0A6A3A4C6"/>
<feature type="chain" id="PRO_5025704851" description="Dirigent protein" evidence="1">
    <location>
        <begin position="23"/>
        <end position="155"/>
    </location>
</feature>
<keyword evidence="1" id="KW-0964">Secreted</keyword>
<comment type="similarity">
    <text evidence="1">Belongs to the plant dirigent protein family.</text>
</comment>